<dbReference type="PROSITE" id="PS51257">
    <property type="entry name" value="PROKAR_LIPOPROTEIN"/>
    <property type="match status" value="1"/>
</dbReference>
<keyword evidence="1" id="KW-0614">Plasmid</keyword>
<dbReference type="HOGENOM" id="CLU_020855_1_0_12"/>
<gene>
    <name evidence="1" type="ORF">BHW_0005001</name>
</gene>
<evidence type="ECO:0000313" key="1">
    <source>
        <dbReference type="EMBL" id="AHH14645.1"/>
    </source>
</evidence>
<dbReference type="NCBIfam" id="NF047534">
    <property type="entry name" value="lipo_BTA121_dup"/>
    <property type="match status" value="3"/>
</dbReference>
<reference evidence="1" key="1">
    <citation type="submission" date="2013-04" db="EMBL/GenBank/DDBJ databases">
        <title>Comparative Genomics of Relapsing Fever Spirochetes.</title>
        <authorList>
            <person name="Schwan T.G."/>
            <person name="Raffel S.J."/>
            <person name="Porcella S.F."/>
            <person name="Martens C.A."/>
            <person name="Bruno D.P."/>
            <person name="Ricklefs S.M."/>
            <person name="Barbian K.B."/>
        </authorList>
    </citation>
    <scope>NUCLEOTIDE SEQUENCE</scope>
    <source>
        <strain evidence="1">MTW</strain>
        <plasmid evidence="1">unnamed</plasmid>
    </source>
</reference>
<name>W5T5N9_BORHE</name>
<protein>
    <submittedName>
        <fullName evidence="1">Uncharacterized protein</fullName>
    </submittedName>
</protein>
<dbReference type="AlphaFoldDB" id="W5T5N9"/>
<dbReference type="EMBL" id="CP005690">
    <property type="protein sequence ID" value="AHH14645.1"/>
    <property type="molecule type" value="Genomic_DNA"/>
</dbReference>
<geneLocation type="plasmid" evidence="1">
    <name>unnamed</name>
</geneLocation>
<organism evidence="1">
    <name type="scientific">Borrelia hermsii MTW</name>
    <dbReference type="NCBI Taxonomy" id="1313291"/>
    <lineage>
        <taxon>Bacteria</taxon>
        <taxon>Pseudomonadati</taxon>
        <taxon>Spirochaetota</taxon>
        <taxon>Spirochaetia</taxon>
        <taxon>Spirochaetales</taxon>
        <taxon>Borreliaceae</taxon>
        <taxon>Borrelia</taxon>
    </lineage>
</organism>
<accession>W5T5N9</accession>
<sequence length="526" mass="60216">MHKRRYLMVKVKSCNLLLVLMLLFLIVISCNLKFPKDTVQGNLFEKDLRGAKLTVSNFDKLTLPFKRHEEVNFAKVNEVNEVNEVEKVNEVEESIEFKLDKLLGTFNIQDEGKGVIEYIRSVVTDPGIVGRSIDRTYADSKFYNLLVSLGDARLKKIIAVHLKTVKEQNKALAVVENLNLGDLKEAFKAKIDRNTKKYKLAIEKAFNSYRNDDDIVREAVNIDYESIFIGIGKFAEDAKKGKDLCAGLFDKGKEIIESIRNILTNPDIPGAKTYTDVDFYILLGRLGSSRATGIMKAYIRVLQEQDNALRAIENINEGILKLKLTKSFNEHKDAYPEHLKWLFRIFNLNDIIHSHSEVYRAVAEADTYVYKFTKIKESALGVIDGQRLCAGLQGPSKDAIDYIQSIVTNPDICSDKNYRTYADDEFYLLLDELNALRVMEIIAFHLDVLKERVKIKLAIDDVGDEKLKQELIDELTELNNFYPLHLKGIFGAYDTERVYRRFKDSAYLYDQFNIGDKALANKRAKS</sequence>
<proteinExistence type="predicted"/>